<dbReference type="InterPro" id="IPR007627">
    <property type="entry name" value="RNA_pol_sigma70_r2"/>
</dbReference>
<dbReference type="Gene3D" id="1.10.10.10">
    <property type="entry name" value="Winged helix-like DNA-binding domain superfamily/Winged helix DNA-binding domain"/>
    <property type="match status" value="1"/>
</dbReference>
<dbReference type="RefSeq" id="WP_180703475.1">
    <property type="nucleotide sequence ID" value="NZ_LN555523.1"/>
</dbReference>
<evidence type="ECO:0000256" key="1">
    <source>
        <dbReference type="ARBA" id="ARBA00010641"/>
    </source>
</evidence>
<dbReference type="KEGG" id="ril:CRIB_1040"/>
<organism evidence="8 9">
    <name type="scientific">Romboutsia ilealis</name>
    <dbReference type="NCBI Taxonomy" id="1115758"/>
    <lineage>
        <taxon>Bacteria</taxon>
        <taxon>Bacillati</taxon>
        <taxon>Bacillota</taxon>
        <taxon>Clostridia</taxon>
        <taxon>Peptostreptococcales</taxon>
        <taxon>Peptostreptococcaceae</taxon>
        <taxon>Romboutsia</taxon>
    </lineage>
</organism>
<dbReference type="PANTHER" id="PTHR43133">
    <property type="entry name" value="RNA POLYMERASE ECF-TYPE SIGMA FACTO"/>
    <property type="match status" value="1"/>
</dbReference>
<feature type="domain" description="RNA polymerase sigma factor 70 region 4 type 2" evidence="7">
    <location>
        <begin position="116"/>
        <end position="167"/>
    </location>
</feature>
<accession>A0A1V1I0M9</accession>
<dbReference type="AlphaFoldDB" id="A0A1V1I0M9"/>
<dbReference type="InterPro" id="IPR013324">
    <property type="entry name" value="RNA_pol_sigma_r3/r4-like"/>
</dbReference>
<dbReference type="GO" id="GO:0006352">
    <property type="term" value="P:DNA-templated transcription initiation"/>
    <property type="evidence" value="ECO:0007669"/>
    <property type="project" value="InterPro"/>
</dbReference>
<dbReference type="InterPro" id="IPR013249">
    <property type="entry name" value="RNA_pol_sigma70_r4_t2"/>
</dbReference>
<dbReference type="InterPro" id="IPR036388">
    <property type="entry name" value="WH-like_DNA-bd_sf"/>
</dbReference>
<keyword evidence="3" id="KW-0731">Sigma factor</keyword>
<dbReference type="PANTHER" id="PTHR43133:SF8">
    <property type="entry name" value="RNA POLYMERASE SIGMA FACTOR HI_1459-RELATED"/>
    <property type="match status" value="1"/>
</dbReference>
<dbReference type="InterPro" id="IPR014284">
    <property type="entry name" value="RNA_pol_sigma-70_dom"/>
</dbReference>
<name>A0A1V1I0M9_9FIRM</name>
<keyword evidence="4" id="KW-0238">DNA-binding</keyword>
<evidence type="ECO:0000313" key="9">
    <source>
        <dbReference type="Proteomes" id="UP000245622"/>
    </source>
</evidence>
<dbReference type="EMBL" id="LN555523">
    <property type="protein sequence ID" value="CED93791.1"/>
    <property type="molecule type" value="Genomic_DNA"/>
</dbReference>
<proteinExistence type="inferred from homology"/>
<feature type="domain" description="RNA polymerase sigma-70 region 2" evidence="6">
    <location>
        <begin position="21"/>
        <end position="87"/>
    </location>
</feature>
<evidence type="ECO:0000256" key="3">
    <source>
        <dbReference type="ARBA" id="ARBA00023082"/>
    </source>
</evidence>
<evidence type="ECO:0000256" key="2">
    <source>
        <dbReference type="ARBA" id="ARBA00023015"/>
    </source>
</evidence>
<dbReference type="InterPro" id="IPR039425">
    <property type="entry name" value="RNA_pol_sigma-70-like"/>
</dbReference>
<keyword evidence="2" id="KW-0805">Transcription regulation</keyword>
<keyword evidence="5" id="KW-0804">Transcription</keyword>
<dbReference type="GO" id="GO:0003677">
    <property type="term" value="F:DNA binding"/>
    <property type="evidence" value="ECO:0007669"/>
    <property type="project" value="UniProtKB-KW"/>
</dbReference>
<dbReference type="InterPro" id="IPR013325">
    <property type="entry name" value="RNA_pol_sigma_r2"/>
</dbReference>
<reference evidence="8 9" key="1">
    <citation type="submission" date="2014-04" db="EMBL/GenBank/DDBJ databases">
        <authorList>
            <person name="Hornung B.V."/>
        </authorList>
    </citation>
    <scope>NUCLEOTIDE SEQUENCE [LARGE SCALE GENOMIC DNA]</scope>
    <source>
        <strain evidence="8 9">CRIB</strain>
    </source>
</reference>
<gene>
    <name evidence="8" type="ORF">CRIB_1040</name>
</gene>
<evidence type="ECO:0000256" key="5">
    <source>
        <dbReference type="ARBA" id="ARBA00023163"/>
    </source>
</evidence>
<dbReference type="Gene3D" id="1.10.1740.10">
    <property type="match status" value="1"/>
</dbReference>
<dbReference type="SUPFAM" id="SSF88946">
    <property type="entry name" value="Sigma2 domain of RNA polymerase sigma factors"/>
    <property type="match status" value="1"/>
</dbReference>
<dbReference type="Proteomes" id="UP000245622">
    <property type="component" value="Chromosome 1"/>
</dbReference>
<evidence type="ECO:0000256" key="4">
    <source>
        <dbReference type="ARBA" id="ARBA00023125"/>
    </source>
</evidence>
<dbReference type="Pfam" id="PF08281">
    <property type="entry name" value="Sigma70_r4_2"/>
    <property type="match status" value="1"/>
</dbReference>
<comment type="similarity">
    <text evidence="1">Belongs to the sigma-70 factor family. ECF subfamily.</text>
</comment>
<evidence type="ECO:0000259" key="6">
    <source>
        <dbReference type="Pfam" id="PF04542"/>
    </source>
</evidence>
<sequence>MQNNLLIKYIKKKNPKGMDMLIDNYGGIIASVVRNHLGTLINYEEECINDVLLSIWESIDGYDRDKNTFKNWICAIAKYKSINYRKKYLAKYEQTEINNEIYYIDKNLVKLEINEDVEDILRCLNHKDKELFIKYYIEGYELEEIAKTNKTNVTNLYSRLSRGRKKIKKTLNYKEI</sequence>
<evidence type="ECO:0000313" key="8">
    <source>
        <dbReference type="EMBL" id="CED93791.1"/>
    </source>
</evidence>
<dbReference type="GO" id="GO:0016987">
    <property type="term" value="F:sigma factor activity"/>
    <property type="evidence" value="ECO:0007669"/>
    <property type="project" value="UniProtKB-KW"/>
</dbReference>
<dbReference type="SUPFAM" id="SSF88659">
    <property type="entry name" value="Sigma3 and sigma4 domains of RNA polymerase sigma factors"/>
    <property type="match status" value="1"/>
</dbReference>
<keyword evidence="9" id="KW-1185">Reference proteome</keyword>
<protein>
    <submittedName>
        <fullName evidence="8">RNA polymerase sigma factor, sigma-70</fullName>
    </submittedName>
</protein>
<dbReference type="Pfam" id="PF04542">
    <property type="entry name" value="Sigma70_r2"/>
    <property type="match status" value="1"/>
</dbReference>
<dbReference type="GeneID" id="82205219"/>
<evidence type="ECO:0000259" key="7">
    <source>
        <dbReference type="Pfam" id="PF08281"/>
    </source>
</evidence>
<dbReference type="NCBIfam" id="TIGR02937">
    <property type="entry name" value="sigma70-ECF"/>
    <property type="match status" value="1"/>
</dbReference>